<dbReference type="PANTHER" id="PTHR37457">
    <property type="entry name" value="TRNA SELENOCYSTEINE 1-ASSOCIATED PROTEIN 1-RELATED"/>
    <property type="match status" value="1"/>
</dbReference>
<name>A0ABD3W285_SINWO</name>
<proteinExistence type="inferred from homology"/>
<keyword evidence="7" id="KW-1185">Reference proteome</keyword>
<evidence type="ECO:0000313" key="6">
    <source>
        <dbReference type="EMBL" id="KAL3867974.1"/>
    </source>
</evidence>
<dbReference type="Pfam" id="PF17654">
    <property type="entry name" value="Trnau1ap"/>
    <property type="match status" value="1"/>
</dbReference>
<evidence type="ECO:0000256" key="2">
    <source>
        <dbReference type="ARBA" id="ARBA00033477"/>
    </source>
</evidence>
<dbReference type="InterPro" id="IPR035979">
    <property type="entry name" value="RBD_domain_sf"/>
</dbReference>
<dbReference type="FunFam" id="3.30.70.330:FF:000159">
    <property type="entry name" value="tRNA selenocysteine 1-associated protein 1"/>
    <property type="match status" value="1"/>
</dbReference>
<reference evidence="6 7" key="1">
    <citation type="submission" date="2024-11" db="EMBL/GenBank/DDBJ databases">
        <title>Chromosome-level genome assembly of the freshwater bivalve Anodonta woodiana.</title>
        <authorList>
            <person name="Chen X."/>
        </authorList>
    </citation>
    <scope>NUCLEOTIDE SEQUENCE [LARGE SCALE GENOMIC DNA]</scope>
    <source>
        <strain evidence="6">MN2024</strain>
        <tissue evidence="6">Gills</tissue>
    </source>
</reference>
<dbReference type="EMBL" id="JBJQND010000008">
    <property type="protein sequence ID" value="KAL3867974.1"/>
    <property type="molecule type" value="Genomic_DNA"/>
</dbReference>
<dbReference type="InterPro" id="IPR041085">
    <property type="entry name" value="TSAP1_C"/>
</dbReference>
<dbReference type="PANTHER" id="PTHR37457:SF3">
    <property type="entry name" value="TRNA SELENOCYSTEINE-ASSOCIATED PROTEIN 1"/>
    <property type="match status" value="1"/>
</dbReference>
<dbReference type="EMBL" id="JBJQND010000008">
    <property type="protein sequence ID" value="KAL3867804.1"/>
    <property type="molecule type" value="Genomic_DNA"/>
</dbReference>
<dbReference type="InterPro" id="IPR040434">
    <property type="entry name" value="TSAP1"/>
</dbReference>
<accession>A0ABD3W285</accession>
<comment type="caution">
    <text evidence="6">The sequence shown here is derived from an EMBL/GenBank/DDBJ whole genome shotgun (WGS) entry which is preliminary data.</text>
</comment>
<dbReference type="PROSITE" id="PS50102">
    <property type="entry name" value="RRM"/>
    <property type="match status" value="2"/>
</dbReference>
<dbReference type="InterPro" id="IPR000504">
    <property type="entry name" value="RRM_dom"/>
</dbReference>
<feature type="domain" description="RRM" evidence="4">
    <location>
        <begin position="100"/>
        <end position="179"/>
    </location>
</feature>
<comment type="similarity">
    <text evidence="1">Belongs to the RRM TRSPAP family.</text>
</comment>
<dbReference type="Proteomes" id="UP001634394">
    <property type="component" value="Unassembled WGS sequence"/>
</dbReference>
<dbReference type="CDD" id="cd12610">
    <property type="entry name" value="RRM1_SECp43"/>
    <property type="match status" value="1"/>
</dbReference>
<sequence>MMSSSPTPTLWMGDLEPYMDEFFIMQAFDQMGEPANQVKLIKNKLTGLPAGYCFVDFADAETAHRAMLRLNGKIIPNSQPHKRFKLNSSSHGKESTNPEFSLFIGELTDDVDDYILYSAFAKRYPTCRSAKVVLGNDGRSRGYGFVRFSEETEQQKALIEMQHMTGIGRRPVRVSLATPKRSHLEASSYSGYYGGYGHYYDTGYYPSDYHNYYSYYAHYQQQGHYDPVGEEDALEEPELGIDVDKYNKEYMEQSEEIFSAMEDSRWYPIDSVESKLPGIDR</sequence>
<dbReference type="SUPFAM" id="SSF54928">
    <property type="entry name" value="RNA-binding domain, RBD"/>
    <property type="match status" value="2"/>
</dbReference>
<evidence type="ECO:0000256" key="3">
    <source>
        <dbReference type="PROSITE-ProRule" id="PRU00176"/>
    </source>
</evidence>
<dbReference type="GO" id="GO:0003723">
    <property type="term" value="F:RNA binding"/>
    <property type="evidence" value="ECO:0007669"/>
    <property type="project" value="UniProtKB-UniRule"/>
</dbReference>
<dbReference type="Pfam" id="PF00076">
    <property type="entry name" value="RRM_1"/>
    <property type="match status" value="2"/>
</dbReference>
<evidence type="ECO:0000313" key="5">
    <source>
        <dbReference type="EMBL" id="KAL3867804.1"/>
    </source>
</evidence>
<evidence type="ECO:0000313" key="7">
    <source>
        <dbReference type="Proteomes" id="UP001634394"/>
    </source>
</evidence>
<gene>
    <name evidence="5" type="ORF">ACJMK2_040651</name>
    <name evidence="6" type="ORF">ACJMK2_040815</name>
</gene>
<evidence type="ECO:0000259" key="4">
    <source>
        <dbReference type="PROSITE" id="PS50102"/>
    </source>
</evidence>
<dbReference type="AlphaFoldDB" id="A0ABD3W285"/>
<dbReference type="InterPro" id="IPR012677">
    <property type="entry name" value="Nucleotide-bd_a/b_plait_sf"/>
</dbReference>
<feature type="domain" description="RRM" evidence="4">
    <location>
        <begin position="8"/>
        <end position="91"/>
    </location>
</feature>
<keyword evidence="3" id="KW-0694">RNA-binding</keyword>
<protein>
    <recommendedName>
        <fullName evidence="2">tRNA selenocysteine-associated protein 1</fullName>
    </recommendedName>
</protein>
<dbReference type="Gene3D" id="3.30.70.330">
    <property type="match status" value="2"/>
</dbReference>
<evidence type="ECO:0000256" key="1">
    <source>
        <dbReference type="ARBA" id="ARBA00008920"/>
    </source>
</evidence>
<dbReference type="SMART" id="SM00360">
    <property type="entry name" value="RRM"/>
    <property type="match status" value="2"/>
</dbReference>
<organism evidence="6 7">
    <name type="scientific">Sinanodonta woodiana</name>
    <name type="common">Chinese pond mussel</name>
    <name type="synonym">Anodonta woodiana</name>
    <dbReference type="NCBI Taxonomy" id="1069815"/>
    <lineage>
        <taxon>Eukaryota</taxon>
        <taxon>Metazoa</taxon>
        <taxon>Spiralia</taxon>
        <taxon>Lophotrochozoa</taxon>
        <taxon>Mollusca</taxon>
        <taxon>Bivalvia</taxon>
        <taxon>Autobranchia</taxon>
        <taxon>Heteroconchia</taxon>
        <taxon>Palaeoheterodonta</taxon>
        <taxon>Unionida</taxon>
        <taxon>Unionoidea</taxon>
        <taxon>Unionidae</taxon>
        <taxon>Unioninae</taxon>
        <taxon>Sinanodonta</taxon>
    </lineage>
</organism>